<comment type="catalytic activity">
    <reaction evidence="10">
        <text>GTP + ATP = 3',3'-cGAMP + 2 diphosphate</text>
        <dbReference type="Rhea" id="RHEA:35647"/>
        <dbReference type="ChEBI" id="CHEBI:30616"/>
        <dbReference type="ChEBI" id="CHEBI:33019"/>
        <dbReference type="ChEBI" id="CHEBI:37565"/>
        <dbReference type="ChEBI" id="CHEBI:71501"/>
    </reaction>
    <physiologicalReaction direction="left-to-right" evidence="10">
        <dbReference type="Rhea" id="RHEA:35648"/>
    </physiologicalReaction>
</comment>
<reference evidence="13" key="1">
    <citation type="submission" date="2020-09" db="EMBL/GenBank/DDBJ databases">
        <title>New species isolated from human feces.</title>
        <authorList>
            <person name="Kitahara M."/>
            <person name="Shigeno Y."/>
            <person name="Shime M."/>
            <person name="Matsumoto Y."/>
            <person name="Nakamura S."/>
            <person name="Motooka D."/>
            <person name="Fukuoka S."/>
            <person name="Nishikawa H."/>
            <person name="Benno Y."/>
        </authorList>
    </citation>
    <scope>NUCLEOTIDE SEQUENCE</scope>
    <source>
        <strain evidence="13">MM35</strain>
    </source>
</reference>
<gene>
    <name evidence="13" type="ORF">MM35RIKEN_13250</name>
</gene>
<keyword evidence="8" id="KW-0051">Antiviral defense</keyword>
<evidence type="ECO:0000256" key="9">
    <source>
        <dbReference type="ARBA" id="ARBA00044145"/>
    </source>
</evidence>
<evidence type="ECO:0000313" key="13">
    <source>
        <dbReference type="EMBL" id="BCK79133.1"/>
    </source>
</evidence>
<evidence type="ECO:0000256" key="4">
    <source>
        <dbReference type="ARBA" id="ARBA00022741"/>
    </source>
</evidence>
<evidence type="ECO:0000256" key="5">
    <source>
        <dbReference type="ARBA" id="ARBA00022840"/>
    </source>
</evidence>
<dbReference type="Pfam" id="PF18134">
    <property type="entry name" value="AGS_C"/>
    <property type="match status" value="1"/>
</dbReference>
<evidence type="ECO:0000259" key="11">
    <source>
        <dbReference type="Pfam" id="PF18134"/>
    </source>
</evidence>
<protein>
    <recommendedName>
        <fullName evidence="9">Cyclic GMP-AMP synthase</fullName>
    </recommendedName>
</protein>
<dbReference type="RefSeq" id="WP_212820377.1">
    <property type="nucleotide sequence ID" value="NZ_AP023415.1"/>
</dbReference>
<evidence type="ECO:0000259" key="12">
    <source>
        <dbReference type="Pfam" id="PF21654"/>
    </source>
</evidence>
<feature type="domain" description="Cyclic GMP-AMP synthase DncV-like nucleotidyltransferase" evidence="12">
    <location>
        <begin position="58"/>
        <end position="139"/>
    </location>
</feature>
<evidence type="ECO:0000256" key="2">
    <source>
        <dbReference type="ARBA" id="ARBA00022695"/>
    </source>
</evidence>
<keyword evidence="5" id="KW-0067">ATP-binding</keyword>
<dbReference type="EMBL" id="AP023415">
    <property type="protein sequence ID" value="BCK79133.1"/>
    <property type="molecule type" value="Genomic_DNA"/>
</dbReference>
<dbReference type="InterPro" id="IPR048445">
    <property type="entry name" value="DncV-like_NTFase"/>
</dbReference>
<dbReference type="GO" id="GO:0051607">
    <property type="term" value="P:defense response to virus"/>
    <property type="evidence" value="ECO:0007669"/>
    <property type="project" value="UniProtKB-KW"/>
</dbReference>
<dbReference type="GO" id="GO:0005524">
    <property type="term" value="F:ATP binding"/>
    <property type="evidence" value="ECO:0007669"/>
    <property type="project" value="UniProtKB-KW"/>
</dbReference>
<dbReference type="Proteomes" id="UP000681343">
    <property type="component" value="Chromosome"/>
</dbReference>
<keyword evidence="7" id="KW-0546">Nucleotide metabolism</keyword>
<dbReference type="KEGG" id="vfa:MM35RIKEN_13250"/>
<dbReference type="GO" id="GO:0016779">
    <property type="term" value="F:nucleotidyltransferase activity"/>
    <property type="evidence" value="ECO:0007669"/>
    <property type="project" value="UniProtKB-KW"/>
</dbReference>
<evidence type="ECO:0000256" key="7">
    <source>
        <dbReference type="ARBA" id="ARBA00023080"/>
    </source>
</evidence>
<keyword evidence="2" id="KW-0548">Nucleotidyltransferase</keyword>
<keyword evidence="3" id="KW-0479">Metal-binding</keyword>
<evidence type="ECO:0000256" key="6">
    <source>
        <dbReference type="ARBA" id="ARBA00022842"/>
    </source>
</evidence>
<dbReference type="AlphaFoldDB" id="A0A810Q2X3"/>
<feature type="domain" description="Adenylyl/Guanylyl and SMODS C-terminal sensor" evidence="11">
    <location>
        <begin position="321"/>
        <end position="447"/>
    </location>
</feature>
<proteinExistence type="predicted"/>
<organism evidence="13 14">
    <name type="scientific">Vescimonas fastidiosa</name>
    <dbReference type="NCBI Taxonomy" id="2714353"/>
    <lineage>
        <taxon>Bacteria</taxon>
        <taxon>Bacillati</taxon>
        <taxon>Bacillota</taxon>
        <taxon>Clostridia</taxon>
        <taxon>Eubacteriales</taxon>
        <taxon>Oscillospiraceae</taxon>
        <taxon>Vescimonas</taxon>
    </lineage>
</organism>
<dbReference type="Pfam" id="PF21654">
    <property type="entry name" value="DncV-like_NTFase"/>
    <property type="match status" value="1"/>
</dbReference>
<keyword evidence="6" id="KW-0460">Magnesium</keyword>
<evidence type="ECO:0000256" key="10">
    <source>
        <dbReference type="ARBA" id="ARBA00048304"/>
    </source>
</evidence>
<keyword evidence="1" id="KW-0808">Transferase</keyword>
<dbReference type="InterPro" id="IPR040511">
    <property type="entry name" value="AGS_C"/>
</dbReference>
<accession>A0A810Q2X3</accession>
<dbReference type="GO" id="GO:0046872">
    <property type="term" value="F:metal ion binding"/>
    <property type="evidence" value="ECO:0007669"/>
    <property type="project" value="UniProtKB-KW"/>
</dbReference>
<name>A0A810Q2X3_9FIRM</name>
<evidence type="ECO:0000313" key="14">
    <source>
        <dbReference type="Proteomes" id="UP000681343"/>
    </source>
</evidence>
<sequence length="447" mass="52116">MFDLSKEFNKFYSECTVLPQSTQNDLRNKKTLNIDRLKAGLKELNDENGTSYSVSDIKEQGSIAMSTVVQNDDKDYDIDIAVIFDEENIGSDTGTTTIKHIVTNALKKKCSNFKKDPEALTNCVRIEYADGYHVDFAIYKKTSDGTYYHAGSSWQERNPMSIKNWFSDAVKNKGDNLRSVVRLSKMFCKSRSSWQMPGGLIQSVLCDECFVEYERLDECFYYTMKGIIKRLEESIEVYNPTDATKSLLLKQKDRDKMNNWKQRLSDKLDKIDVILKSDCTKKQAFDSWYKVFNHDFWLYSDNESTQNSYSNIVKSYTYASSEEYIRNKYKIDINYSARIDCNVEANGFRPRLLSHILKCREWLPKSRTLTFYCETDTPAPYEVLWKIRNVGIEAERRKMIRGEIIRSNYGRTKRREHTDFEGPHFVECYIIKNGVCVAIARIDVPIK</sequence>
<evidence type="ECO:0000256" key="3">
    <source>
        <dbReference type="ARBA" id="ARBA00022723"/>
    </source>
</evidence>
<evidence type="ECO:0000256" key="8">
    <source>
        <dbReference type="ARBA" id="ARBA00023118"/>
    </source>
</evidence>
<keyword evidence="4" id="KW-0547">Nucleotide-binding</keyword>
<dbReference type="GO" id="GO:0009117">
    <property type="term" value="P:nucleotide metabolic process"/>
    <property type="evidence" value="ECO:0007669"/>
    <property type="project" value="UniProtKB-KW"/>
</dbReference>
<evidence type="ECO:0000256" key="1">
    <source>
        <dbReference type="ARBA" id="ARBA00022679"/>
    </source>
</evidence>
<keyword evidence="14" id="KW-1185">Reference proteome</keyword>